<evidence type="ECO:0000313" key="4">
    <source>
        <dbReference type="EMBL" id="KHD72044.1"/>
    </source>
</evidence>
<dbReference type="RefSeq" id="WP_043533947.1">
    <property type="nucleotide sequence ID" value="NZ_BAABKU010000010.1"/>
</dbReference>
<feature type="region of interest" description="Disordered" evidence="1">
    <location>
        <begin position="248"/>
        <end position="282"/>
    </location>
</feature>
<dbReference type="STRING" id="1869.MB27_42860"/>
<name>A0A0A6UCM4_ACTUT</name>
<reference evidence="4 5" key="1">
    <citation type="submission" date="2014-10" db="EMBL/GenBank/DDBJ databases">
        <title>Draft genome sequence of Actinoplanes utahensis NRRL 12052.</title>
        <authorList>
            <person name="Velasco-Bucheli B."/>
            <person name="del Cerro C."/>
            <person name="Hormigo D."/>
            <person name="Garcia J.L."/>
            <person name="Acebal C."/>
            <person name="Arroyo M."/>
            <person name="de la Mata I."/>
        </authorList>
    </citation>
    <scope>NUCLEOTIDE SEQUENCE [LARGE SCALE GENOMIC DNA]</scope>
    <source>
        <strain evidence="4 5">NRRL 12052</strain>
    </source>
</reference>
<dbReference type="GO" id="GO:0019684">
    <property type="term" value="P:photosynthesis, light reaction"/>
    <property type="evidence" value="ECO:0007669"/>
    <property type="project" value="InterPro"/>
</dbReference>
<dbReference type="InterPro" id="IPR011033">
    <property type="entry name" value="PRC_barrel-like_sf"/>
</dbReference>
<dbReference type="EMBL" id="JRTT01000141">
    <property type="protein sequence ID" value="KHD72044.1"/>
    <property type="molecule type" value="Genomic_DNA"/>
</dbReference>
<dbReference type="InterPro" id="IPR019060">
    <property type="entry name" value="DUF2382"/>
</dbReference>
<dbReference type="Pfam" id="PF09557">
    <property type="entry name" value="DUF2382"/>
    <property type="match status" value="1"/>
</dbReference>
<feature type="domain" description="DUF2382" evidence="3">
    <location>
        <begin position="158"/>
        <end position="269"/>
    </location>
</feature>
<evidence type="ECO:0000259" key="2">
    <source>
        <dbReference type="Pfam" id="PF05239"/>
    </source>
</evidence>
<dbReference type="InterPro" id="IPR014747">
    <property type="entry name" value="Bac_photo_RC_H_C"/>
</dbReference>
<dbReference type="Gene3D" id="3.90.50.10">
    <property type="entry name" value="Photosynthetic Reaction Center, subunit H, domain 2"/>
    <property type="match status" value="1"/>
</dbReference>
<evidence type="ECO:0000256" key="1">
    <source>
        <dbReference type="SAM" id="MobiDB-lite"/>
    </source>
</evidence>
<dbReference type="PANTHER" id="PTHR38463">
    <property type="entry name" value="STRESS RESPONSE PROTEIN YSNF"/>
    <property type="match status" value="1"/>
</dbReference>
<dbReference type="GO" id="GO:0030077">
    <property type="term" value="C:plasma membrane light-harvesting complex"/>
    <property type="evidence" value="ECO:0007669"/>
    <property type="project" value="InterPro"/>
</dbReference>
<feature type="region of interest" description="Disordered" evidence="1">
    <location>
        <begin position="119"/>
        <end position="172"/>
    </location>
</feature>
<feature type="compositionally biased region" description="Basic and acidic residues" evidence="1">
    <location>
        <begin position="262"/>
        <end position="282"/>
    </location>
</feature>
<gene>
    <name evidence="4" type="ORF">MB27_42860</name>
</gene>
<evidence type="ECO:0000259" key="3">
    <source>
        <dbReference type="Pfam" id="PF09557"/>
    </source>
</evidence>
<feature type="domain" description="PRC-barrel" evidence="2">
    <location>
        <begin position="7"/>
        <end position="74"/>
    </location>
</feature>
<protein>
    <submittedName>
        <fullName evidence="4">Photosystem reaction center subunit H</fullName>
    </submittedName>
</protein>
<dbReference type="eggNOG" id="COG3861">
    <property type="taxonomic scope" value="Bacteria"/>
</dbReference>
<accession>A0A0A6UCM4</accession>
<dbReference type="SUPFAM" id="SSF50346">
    <property type="entry name" value="PRC-barrel domain"/>
    <property type="match status" value="1"/>
</dbReference>
<evidence type="ECO:0000313" key="5">
    <source>
        <dbReference type="Proteomes" id="UP000054537"/>
    </source>
</evidence>
<dbReference type="PANTHER" id="PTHR38463:SF1">
    <property type="entry name" value="STRESS RESPONSE PROTEIN YSNF"/>
    <property type="match status" value="1"/>
</dbReference>
<feature type="compositionally biased region" description="Basic and acidic residues" evidence="1">
    <location>
        <begin position="151"/>
        <end position="172"/>
    </location>
</feature>
<dbReference type="InterPro" id="IPR027275">
    <property type="entry name" value="PRC-brl_dom"/>
</dbReference>
<dbReference type="Proteomes" id="UP000054537">
    <property type="component" value="Unassembled WGS sequence"/>
</dbReference>
<keyword evidence="5" id="KW-1185">Reference proteome</keyword>
<organism evidence="4 5">
    <name type="scientific">Actinoplanes utahensis</name>
    <dbReference type="NCBI Taxonomy" id="1869"/>
    <lineage>
        <taxon>Bacteria</taxon>
        <taxon>Bacillati</taxon>
        <taxon>Actinomycetota</taxon>
        <taxon>Actinomycetes</taxon>
        <taxon>Micromonosporales</taxon>
        <taxon>Micromonosporaceae</taxon>
        <taxon>Actinoplanes</taxon>
    </lineage>
</organism>
<dbReference type="InterPro" id="IPR052967">
    <property type="entry name" value="Stress_Response_Assoc"/>
</dbReference>
<sequence>MITVEQVQTLYGLDVYDRDGDKIGHVGQVWDDGTSGRPTWASVKTGLFGLNESLVPLQDADVRDDRLIVPFQKGTVKDAPNVDADHDEPLSSEDVERLYEYYGIDWREHYRAYQAGATAAGDGYRGSRTDYDESRTDYSESRADYSGARGGHGDSDAMTRSEERLNAGTEREEVGRARLRKYVVTEQQQVQVPVEREEVRLEREPITGHNRQAAYSGPDLTESEHEVTLHADRPVVNTETVPVERVRLGKETITDEETVSSEVRKERIEADLPGERGRRTVD</sequence>
<dbReference type="AlphaFoldDB" id="A0A0A6UCM4"/>
<dbReference type="OrthoDB" id="3712018at2"/>
<comment type="caution">
    <text evidence="4">The sequence shown here is derived from an EMBL/GenBank/DDBJ whole genome shotgun (WGS) entry which is preliminary data.</text>
</comment>
<proteinExistence type="predicted"/>
<feature type="compositionally biased region" description="Basic and acidic residues" evidence="1">
    <location>
        <begin position="125"/>
        <end position="143"/>
    </location>
</feature>
<dbReference type="Pfam" id="PF05239">
    <property type="entry name" value="PRC"/>
    <property type="match status" value="1"/>
</dbReference>